<comment type="caution">
    <text evidence="2">The sequence shown here is derived from an EMBL/GenBank/DDBJ whole genome shotgun (WGS) entry which is preliminary data.</text>
</comment>
<dbReference type="OrthoDB" id="325714at2759"/>
<dbReference type="Proteomes" id="UP000187209">
    <property type="component" value="Unassembled WGS sequence"/>
</dbReference>
<protein>
    <submittedName>
        <fullName evidence="2">Uncharacterized protein</fullName>
    </submittedName>
</protein>
<gene>
    <name evidence="2" type="ORF">SteCoe_35534</name>
</gene>
<accession>A0A1R2AS35</accession>
<proteinExistence type="predicted"/>
<feature type="region of interest" description="Disordered" evidence="1">
    <location>
        <begin position="1"/>
        <end position="21"/>
    </location>
</feature>
<evidence type="ECO:0000313" key="3">
    <source>
        <dbReference type="Proteomes" id="UP000187209"/>
    </source>
</evidence>
<evidence type="ECO:0000256" key="1">
    <source>
        <dbReference type="SAM" id="MobiDB-lite"/>
    </source>
</evidence>
<name>A0A1R2AS35_9CILI</name>
<sequence length="197" mass="22902">MDTNDSEGTNPTSIEEGSCGRYSKRVRKPFKAYQPEVAHSKTKKHEFDVNCEILKNKGITPSSKNINFTITSKLTTVSIMKKFKKAAGLKNLDCVFVYYCEKKQSKKYLEWKKLTSYSQLIVGTTYKIRLYRAKKMGKKEPAPVFKKIESKMAETPKIASNTNVTSVPDMMYQTMQWYYYYQYMMTTNYMMNASFSL</sequence>
<dbReference type="EMBL" id="MPUH01001517">
    <property type="protein sequence ID" value="OMJ67327.1"/>
    <property type="molecule type" value="Genomic_DNA"/>
</dbReference>
<organism evidence="2 3">
    <name type="scientific">Stentor coeruleus</name>
    <dbReference type="NCBI Taxonomy" id="5963"/>
    <lineage>
        <taxon>Eukaryota</taxon>
        <taxon>Sar</taxon>
        <taxon>Alveolata</taxon>
        <taxon>Ciliophora</taxon>
        <taxon>Postciliodesmatophora</taxon>
        <taxon>Heterotrichea</taxon>
        <taxon>Heterotrichida</taxon>
        <taxon>Stentoridae</taxon>
        <taxon>Stentor</taxon>
    </lineage>
</organism>
<dbReference type="AlphaFoldDB" id="A0A1R2AS35"/>
<feature type="compositionally biased region" description="Polar residues" evidence="1">
    <location>
        <begin position="1"/>
        <end position="15"/>
    </location>
</feature>
<keyword evidence="3" id="KW-1185">Reference proteome</keyword>
<reference evidence="2 3" key="1">
    <citation type="submission" date="2016-11" db="EMBL/GenBank/DDBJ databases">
        <title>The macronuclear genome of Stentor coeruleus: a giant cell with tiny introns.</title>
        <authorList>
            <person name="Slabodnick M."/>
            <person name="Ruby J.G."/>
            <person name="Reiff S.B."/>
            <person name="Swart E.C."/>
            <person name="Gosai S."/>
            <person name="Prabakaran S."/>
            <person name="Witkowska E."/>
            <person name="Larue G.E."/>
            <person name="Fisher S."/>
            <person name="Freeman R.M."/>
            <person name="Gunawardena J."/>
            <person name="Chu W."/>
            <person name="Stover N.A."/>
            <person name="Gregory B.D."/>
            <person name="Nowacki M."/>
            <person name="Derisi J."/>
            <person name="Roy S.W."/>
            <person name="Marshall W.F."/>
            <person name="Sood P."/>
        </authorList>
    </citation>
    <scope>NUCLEOTIDE SEQUENCE [LARGE SCALE GENOMIC DNA]</scope>
    <source>
        <strain evidence="2">WM001</strain>
    </source>
</reference>
<evidence type="ECO:0000313" key="2">
    <source>
        <dbReference type="EMBL" id="OMJ67327.1"/>
    </source>
</evidence>